<organism evidence="1">
    <name type="scientific">uncultured marine microorganism HF4000_097M14</name>
    <dbReference type="NCBI Taxonomy" id="455520"/>
    <lineage>
        <taxon>unclassified sequences</taxon>
        <taxon>environmental samples</taxon>
    </lineage>
</organism>
<dbReference type="EMBL" id="EU016579">
    <property type="protein sequence ID" value="ABZ06571.1"/>
    <property type="molecule type" value="Genomic_DNA"/>
</dbReference>
<name>B3T1W2_9ZZZZ</name>
<accession>B3T1W2</accession>
<sequence>MKTFEKQFNIKTKLETLDHYIRSILKKHDPDDEIEVHVQEFDGKQIVNVKILDRVIN</sequence>
<evidence type="ECO:0000313" key="1">
    <source>
        <dbReference type="EMBL" id="ABZ06571.1"/>
    </source>
</evidence>
<proteinExistence type="predicted"/>
<protein>
    <submittedName>
        <fullName evidence="1">Uncharacterized protein</fullName>
    </submittedName>
</protein>
<dbReference type="AlphaFoldDB" id="B3T1W2"/>
<reference evidence="1" key="1">
    <citation type="journal article" date="2008" name="ISME J.">
        <title>Genomic patterns of recombination, clonal divergence and environment in marine microbial populations.</title>
        <authorList>
            <person name="Konstantinidis K.T."/>
            <person name="Delong E.F."/>
        </authorList>
    </citation>
    <scope>NUCLEOTIDE SEQUENCE</scope>
</reference>
<gene>
    <name evidence="1" type="ORF">ALOHA_HF4000097M14ctg1g14</name>
</gene>